<dbReference type="InterPro" id="IPR001810">
    <property type="entry name" value="F-box_dom"/>
</dbReference>
<accession>A0A443HLC6</accession>
<name>A0A443HLC6_BYSSP</name>
<comment type="caution">
    <text evidence="3">The sequence shown here is derived from an EMBL/GenBank/DDBJ whole genome shotgun (WGS) entry which is preliminary data.</text>
</comment>
<reference evidence="3 4" key="1">
    <citation type="journal article" date="2018" name="Front. Microbiol.">
        <title>Genomic and genetic insights into a cosmopolitan fungus, Paecilomyces variotii (Eurotiales).</title>
        <authorList>
            <person name="Urquhart A.S."/>
            <person name="Mondo S.J."/>
            <person name="Makela M.R."/>
            <person name="Hane J.K."/>
            <person name="Wiebenga A."/>
            <person name="He G."/>
            <person name="Mihaltcheva S."/>
            <person name="Pangilinan J."/>
            <person name="Lipzen A."/>
            <person name="Barry K."/>
            <person name="de Vries R.P."/>
            <person name="Grigoriev I.V."/>
            <person name="Idnurm A."/>
        </authorList>
    </citation>
    <scope>NUCLEOTIDE SEQUENCE [LARGE SCALE GENOMIC DNA]</scope>
    <source>
        <strain evidence="3 4">CBS 101075</strain>
    </source>
</reference>
<dbReference type="Proteomes" id="UP000283841">
    <property type="component" value="Unassembled WGS sequence"/>
</dbReference>
<protein>
    <recommendedName>
        <fullName evidence="2">F-box domain-containing protein</fullName>
    </recommendedName>
</protein>
<dbReference type="STRING" id="264951.A0A443HLC6"/>
<dbReference type="AlphaFoldDB" id="A0A443HLC6"/>
<dbReference type="PROSITE" id="PS50181">
    <property type="entry name" value="FBOX"/>
    <property type="match status" value="1"/>
</dbReference>
<evidence type="ECO:0000313" key="3">
    <source>
        <dbReference type="EMBL" id="RWQ92611.1"/>
    </source>
</evidence>
<evidence type="ECO:0000256" key="1">
    <source>
        <dbReference type="SAM" id="MobiDB-lite"/>
    </source>
</evidence>
<dbReference type="RefSeq" id="XP_028482256.1">
    <property type="nucleotide sequence ID" value="XM_028631345.1"/>
</dbReference>
<feature type="region of interest" description="Disordered" evidence="1">
    <location>
        <begin position="367"/>
        <end position="390"/>
    </location>
</feature>
<gene>
    <name evidence="3" type="ORF">C8Q69DRAFT_477741</name>
</gene>
<dbReference type="VEuPathDB" id="FungiDB:C8Q69DRAFT_477741"/>
<keyword evidence="4" id="KW-1185">Reference proteome</keyword>
<evidence type="ECO:0000259" key="2">
    <source>
        <dbReference type="PROSITE" id="PS50181"/>
    </source>
</evidence>
<dbReference type="SUPFAM" id="SSF81383">
    <property type="entry name" value="F-box domain"/>
    <property type="match status" value="1"/>
</dbReference>
<evidence type="ECO:0000313" key="4">
    <source>
        <dbReference type="Proteomes" id="UP000283841"/>
    </source>
</evidence>
<feature type="domain" description="F-box" evidence="2">
    <location>
        <begin position="49"/>
        <end position="95"/>
    </location>
</feature>
<sequence length="390" mass="44477">MASGVAYHLTRPSCEMLDAFRTWGTPKKLTLARSDESGLGEMNAEPPSAGYLGSIPLDIMYEILGSLDYESTSRIRLLNSRYRKLVDSFPAYLILKNHARQTLRVMRKVKVDSRWSVGQIFAEMCYPRCRTCMDFGPFLFLPSCSRCCYTCLRSHSEYELAFVSSAKAVFALPEDAIKRLVALDNIPMNISSYPLMEDIWCEVRSCPRLQLVSVRQAYELSMGIYGDESQLDQAVKRCNTEWRKEWAEHIEHGPCYTADGRLVTEVFTHPRRIRLSLGPEMRGHNFCYTVDGRLIEQPPLPRAIESTKRIILNQYQPEPLGSTFFPFWDKRTQTAEPGIYAYSNVPTCPLRFRCTSRDVRLRRKGTGSAIGHKYPGPAGQRHTAARVLTS</sequence>
<dbReference type="GeneID" id="39600622"/>
<organism evidence="3 4">
    <name type="scientific">Byssochlamys spectabilis</name>
    <name type="common">Paecilomyces variotii</name>
    <dbReference type="NCBI Taxonomy" id="264951"/>
    <lineage>
        <taxon>Eukaryota</taxon>
        <taxon>Fungi</taxon>
        <taxon>Dikarya</taxon>
        <taxon>Ascomycota</taxon>
        <taxon>Pezizomycotina</taxon>
        <taxon>Eurotiomycetes</taxon>
        <taxon>Eurotiomycetidae</taxon>
        <taxon>Eurotiales</taxon>
        <taxon>Thermoascaceae</taxon>
        <taxon>Paecilomyces</taxon>
    </lineage>
</organism>
<dbReference type="EMBL" id="RCNU01000012">
    <property type="protein sequence ID" value="RWQ92611.1"/>
    <property type="molecule type" value="Genomic_DNA"/>
</dbReference>
<proteinExistence type="predicted"/>
<dbReference type="InterPro" id="IPR036047">
    <property type="entry name" value="F-box-like_dom_sf"/>
</dbReference>